<evidence type="ECO:0000313" key="2">
    <source>
        <dbReference type="EMBL" id="RVD80419.1"/>
    </source>
</evidence>
<evidence type="ECO:0000256" key="1">
    <source>
        <dbReference type="SAM" id="MobiDB-lite"/>
    </source>
</evidence>
<evidence type="ECO:0000313" key="3">
    <source>
        <dbReference type="Proteomes" id="UP000283090"/>
    </source>
</evidence>
<dbReference type="VEuPathDB" id="FungiDB:DFL_008316"/>
<comment type="caution">
    <text evidence="2">The sequence shown here is derived from an EMBL/GenBank/DDBJ whole genome shotgun (WGS) entry which is preliminary data.</text>
</comment>
<reference evidence="2 3" key="1">
    <citation type="submission" date="2019-01" db="EMBL/GenBank/DDBJ databases">
        <title>Intercellular communication is required for trap formation in the nematode-trapping fungus Duddingtonia flagrans.</title>
        <authorList>
            <person name="Youssar L."/>
            <person name="Wernet V."/>
            <person name="Hensel N."/>
            <person name="Hildebrandt H.-G."/>
            <person name="Fischer R."/>
        </authorList>
    </citation>
    <scope>NUCLEOTIDE SEQUENCE [LARGE SCALE GENOMIC DNA]</scope>
    <source>
        <strain evidence="2 3">CBS H-5679</strain>
    </source>
</reference>
<protein>
    <recommendedName>
        <fullName evidence="4">F-box domain-containing protein</fullName>
    </recommendedName>
</protein>
<organism evidence="2 3">
    <name type="scientific">Arthrobotrys flagrans</name>
    <name type="common">Nematode-trapping fungus</name>
    <name type="synonym">Trichothecium flagrans</name>
    <dbReference type="NCBI Taxonomy" id="97331"/>
    <lineage>
        <taxon>Eukaryota</taxon>
        <taxon>Fungi</taxon>
        <taxon>Dikarya</taxon>
        <taxon>Ascomycota</taxon>
        <taxon>Pezizomycotina</taxon>
        <taxon>Orbiliomycetes</taxon>
        <taxon>Orbiliales</taxon>
        <taxon>Orbiliaceae</taxon>
        <taxon>Arthrobotrys</taxon>
    </lineage>
</organism>
<name>A0A436ZNE4_ARTFL</name>
<accession>A0A436ZNE4</accession>
<gene>
    <name evidence="2" type="ORF">DFL_008316</name>
</gene>
<dbReference type="RefSeq" id="XP_067485963.1">
    <property type="nucleotide sequence ID" value="XM_067638033.1"/>
</dbReference>
<proteinExistence type="predicted"/>
<evidence type="ECO:0008006" key="4">
    <source>
        <dbReference type="Google" id="ProtNLM"/>
    </source>
</evidence>
<feature type="region of interest" description="Disordered" evidence="1">
    <location>
        <begin position="299"/>
        <end position="320"/>
    </location>
</feature>
<dbReference type="GeneID" id="93590627"/>
<sequence length="328" mass="37238">MLTRTNSATLPVRALSLAPTYNTPCDCKGNAKVKKCYLAKVPNEIIIQIMSLLPVEAQLCAAKAFPRFRVVISLQIFKEGRYTWEGHQLSFKGKHGLFSVENGYLECTATSGIVESCLLRQDSQNYYVNASVTADPTPFLEDDVFTGLPIGFTHRDLHDRYRFRPSTDPRLDYLEVSIWVFDECGNPVTYEKRCVTDLLKLIPGGATRPCTIRQLLKGIGYGVENFLGRGLRKRAHYGKKCEFQVFQEKADGSLRVEAHPVLDEIWPFPTNGKPSTGPPALLRTHSNPLYRRKFRFDLTKPIRPPTPDGPPDGFRDRDIDTYYDYYSD</sequence>
<dbReference type="Proteomes" id="UP000283090">
    <property type="component" value="Unassembled WGS sequence"/>
</dbReference>
<keyword evidence="3" id="KW-1185">Reference proteome</keyword>
<dbReference type="EMBL" id="SAEB01000012">
    <property type="protein sequence ID" value="RVD80419.1"/>
    <property type="molecule type" value="Genomic_DNA"/>
</dbReference>
<dbReference type="AlphaFoldDB" id="A0A436ZNE4"/>